<keyword evidence="5" id="KW-0479">Metal-binding</keyword>
<organism evidence="7 8">
    <name type="scientific">Pythium insidiosum</name>
    <name type="common">Pythiosis disease agent</name>
    <dbReference type="NCBI Taxonomy" id="114742"/>
    <lineage>
        <taxon>Eukaryota</taxon>
        <taxon>Sar</taxon>
        <taxon>Stramenopiles</taxon>
        <taxon>Oomycota</taxon>
        <taxon>Peronosporomycetes</taxon>
        <taxon>Pythiales</taxon>
        <taxon>Pythiaceae</taxon>
        <taxon>Pythium</taxon>
    </lineage>
</organism>
<dbReference type="NCBIfam" id="TIGR00231">
    <property type="entry name" value="small_GTP"/>
    <property type="match status" value="1"/>
</dbReference>
<dbReference type="AlphaFoldDB" id="A0AAD5Q6M7"/>
<feature type="binding site" evidence="5">
    <location>
        <position position="48"/>
    </location>
    <ligand>
        <name>Mg(2+)</name>
        <dbReference type="ChEBI" id="CHEBI:18420"/>
    </ligand>
</feature>
<evidence type="ECO:0000256" key="3">
    <source>
        <dbReference type="ARBA" id="ARBA00023134"/>
    </source>
</evidence>
<evidence type="ECO:0000256" key="5">
    <source>
        <dbReference type="PIRSR" id="PIRSR606689-2"/>
    </source>
</evidence>
<evidence type="ECO:0000256" key="4">
    <source>
        <dbReference type="PIRSR" id="PIRSR606689-1"/>
    </source>
</evidence>
<dbReference type="SMART" id="SM00178">
    <property type="entry name" value="SAR"/>
    <property type="match status" value="1"/>
</dbReference>
<dbReference type="PRINTS" id="PR00328">
    <property type="entry name" value="SAR1GTPBP"/>
</dbReference>
<reference evidence="7" key="1">
    <citation type="submission" date="2021-12" db="EMBL/GenBank/DDBJ databases">
        <title>Prjna785345.</title>
        <authorList>
            <person name="Rujirawat T."/>
            <person name="Krajaejun T."/>
        </authorList>
    </citation>
    <scope>NUCLEOTIDE SEQUENCE</scope>
    <source>
        <strain evidence="7">Pi057C3</strain>
    </source>
</reference>
<evidence type="ECO:0000313" key="7">
    <source>
        <dbReference type="EMBL" id="KAJ0396789.1"/>
    </source>
</evidence>
<evidence type="ECO:0000256" key="6">
    <source>
        <dbReference type="RuleBase" id="RU003925"/>
    </source>
</evidence>
<gene>
    <name evidence="7" type="ORF">P43SY_007685</name>
</gene>
<keyword evidence="3 4" id="KW-0342">GTP-binding</keyword>
<keyword evidence="5" id="KW-0460">Magnesium</keyword>
<dbReference type="InterPro" id="IPR006689">
    <property type="entry name" value="Small_GTPase_ARF/SAR"/>
</dbReference>
<keyword evidence="2 4" id="KW-0547">Nucleotide-binding</keyword>
<comment type="similarity">
    <text evidence="1 6">Belongs to the small GTPase superfamily. Arf family.</text>
</comment>
<feature type="binding site" evidence="4">
    <location>
        <begin position="126"/>
        <end position="129"/>
    </location>
    <ligand>
        <name>GTP</name>
        <dbReference type="ChEBI" id="CHEBI:37565"/>
    </ligand>
</feature>
<sequence>MGTTLSRALARMWSRHERRVLLVGLDAAGKTTILYNLRLGKAISSIPTVGFNVETVRFDRFKLHIWDVGGQDSLRPYWRHHFTGTQGIVFVIDSADAKRLELAKAELSGVLLDGQLQDACLLVFLNKRDLPDALSVEQLVSALEIDKHCGASARKFSVQPAVATTGEGLREGMTWLCENMTEL</sequence>
<evidence type="ECO:0000256" key="1">
    <source>
        <dbReference type="ARBA" id="ARBA00010290"/>
    </source>
</evidence>
<dbReference type="CDD" id="cd00878">
    <property type="entry name" value="Arf_Arl"/>
    <property type="match status" value="1"/>
</dbReference>
<feature type="binding site" evidence="4">
    <location>
        <begin position="24"/>
        <end position="31"/>
    </location>
    <ligand>
        <name>GTP</name>
        <dbReference type="ChEBI" id="CHEBI:37565"/>
    </ligand>
</feature>
<dbReference type="InterPro" id="IPR005225">
    <property type="entry name" value="Small_GTP-bd"/>
</dbReference>
<dbReference type="Pfam" id="PF00025">
    <property type="entry name" value="Arf"/>
    <property type="match status" value="1"/>
</dbReference>
<dbReference type="PROSITE" id="PS51417">
    <property type="entry name" value="ARF"/>
    <property type="match status" value="1"/>
</dbReference>
<accession>A0AAD5Q6M7</accession>
<evidence type="ECO:0008006" key="9">
    <source>
        <dbReference type="Google" id="ProtNLM"/>
    </source>
</evidence>
<evidence type="ECO:0000313" key="8">
    <source>
        <dbReference type="Proteomes" id="UP001209570"/>
    </source>
</evidence>
<dbReference type="GO" id="GO:0003924">
    <property type="term" value="F:GTPase activity"/>
    <property type="evidence" value="ECO:0007669"/>
    <property type="project" value="InterPro"/>
</dbReference>
<dbReference type="PANTHER" id="PTHR11711">
    <property type="entry name" value="ADP RIBOSYLATION FACTOR-RELATED"/>
    <property type="match status" value="1"/>
</dbReference>
<feature type="binding site" evidence="5">
    <location>
        <position position="31"/>
    </location>
    <ligand>
        <name>Mg(2+)</name>
        <dbReference type="ChEBI" id="CHEBI:18420"/>
    </ligand>
</feature>
<dbReference type="EMBL" id="JAKCXM010000279">
    <property type="protein sequence ID" value="KAJ0396789.1"/>
    <property type="molecule type" value="Genomic_DNA"/>
</dbReference>
<dbReference type="GO" id="GO:0046872">
    <property type="term" value="F:metal ion binding"/>
    <property type="evidence" value="ECO:0007669"/>
    <property type="project" value="UniProtKB-KW"/>
</dbReference>
<dbReference type="FunFam" id="3.40.50.300:FF:000412">
    <property type="entry name" value="ADP-ribosylation factor 1"/>
    <property type="match status" value="1"/>
</dbReference>
<dbReference type="GO" id="GO:0030010">
    <property type="term" value="P:establishment of cell polarity"/>
    <property type="evidence" value="ECO:0007669"/>
    <property type="project" value="UniProtKB-ARBA"/>
</dbReference>
<dbReference type="GO" id="GO:0005525">
    <property type="term" value="F:GTP binding"/>
    <property type="evidence" value="ECO:0007669"/>
    <property type="project" value="UniProtKB-KW"/>
</dbReference>
<name>A0AAD5Q6M7_PYTIN</name>
<dbReference type="Gene3D" id="3.40.50.300">
    <property type="entry name" value="P-loop containing nucleotide triphosphate hydrolases"/>
    <property type="match status" value="1"/>
</dbReference>
<dbReference type="InterPro" id="IPR024156">
    <property type="entry name" value="Small_GTPase_ARF"/>
</dbReference>
<proteinExistence type="inferred from homology"/>
<evidence type="ECO:0000256" key="2">
    <source>
        <dbReference type="ARBA" id="ARBA00022741"/>
    </source>
</evidence>
<dbReference type="SUPFAM" id="SSF52540">
    <property type="entry name" value="P-loop containing nucleoside triphosphate hydrolases"/>
    <property type="match status" value="1"/>
</dbReference>
<dbReference type="InterPro" id="IPR027417">
    <property type="entry name" value="P-loop_NTPase"/>
</dbReference>
<dbReference type="SMART" id="SM00177">
    <property type="entry name" value="ARF"/>
    <property type="match status" value="1"/>
</dbReference>
<feature type="binding site" evidence="4">
    <location>
        <position position="70"/>
    </location>
    <ligand>
        <name>GTP</name>
        <dbReference type="ChEBI" id="CHEBI:37565"/>
    </ligand>
</feature>
<protein>
    <recommendedName>
        <fullName evidence="9">ADP-ribosylation factor</fullName>
    </recommendedName>
</protein>
<keyword evidence="8" id="KW-1185">Reference proteome</keyword>
<comment type="caution">
    <text evidence="7">The sequence shown here is derived from an EMBL/GenBank/DDBJ whole genome shotgun (WGS) entry which is preliminary data.</text>
</comment>
<dbReference type="Proteomes" id="UP001209570">
    <property type="component" value="Unassembled WGS sequence"/>
</dbReference>